<reference evidence="1 2" key="1">
    <citation type="submission" date="2014-03" db="EMBL/GenBank/DDBJ databases">
        <title>Draft genome of the hookworm Oesophagostomum dentatum.</title>
        <authorList>
            <person name="Mitreva M."/>
        </authorList>
    </citation>
    <scope>NUCLEOTIDE SEQUENCE [LARGE SCALE GENOMIC DNA]</scope>
    <source>
        <strain evidence="1 2">OD-Hann</strain>
    </source>
</reference>
<sequence>MLFSFPTAWHLTHQRRSYSQKMEILESMSQLVWFKRHTSVAVYSVLEFVKSGESVLHICVCSDFAYHLLLFSMCLSRRISQLSHRIWYFYVVI</sequence>
<protein>
    <submittedName>
        <fullName evidence="1">Uncharacterized protein</fullName>
    </submittedName>
</protein>
<keyword evidence="2" id="KW-1185">Reference proteome</keyword>
<accession>A0A0B1TQ37</accession>
<dbReference type="EMBL" id="KN549442">
    <property type="protein sequence ID" value="KHJ97515.1"/>
    <property type="molecule type" value="Genomic_DNA"/>
</dbReference>
<gene>
    <name evidence="1" type="ORF">OESDEN_02503</name>
</gene>
<dbReference type="AlphaFoldDB" id="A0A0B1TQ37"/>
<evidence type="ECO:0000313" key="1">
    <source>
        <dbReference type="EMBL" id="KHJ97515.1"/>
    </source>
</evidence>
<dbReference type="Proteomes" id="UP000053660">
    <property type="component" value="Unassembled WGS sequence"/>
</dbReference>
<organism evidence="1 2">
    <name type="scientific">Oesophagostomum dentatum</name>
    <name type="common">Nodular worm</name>
    <dbReference type="NCBI Taxonomy" id="61180"/>
    <lineage>
        <taxon>Eukaryota</taxon>
        <taxon>Metazoa</taxon>
        <taxon>Ecdysozoa</taxon>
        <taxon>Nematoda</taxon>
        <taxon>Chromadorea</taxon>
        <taxon>Rhabditida</taxon>
        <taxon>Rhabditina</taxon>
        <taxon>Rhabditomorpha</taxon>
        <taxon>Strongyloidea</taxon>
        <taxon>Strongylidae</taxon>
        <taxon>Oesophagostomum</taxon>
    </lineage>
</organism>
<evidence type="ECO:0000313" key="2">
    <source>
        <dbReference type="Proteomes" id="UP000053660"/>
    </source>
</evidence>
<proteinExistence type="predicted"/>
<name>A0A0B1TQ37_OESDE</name>